<dbReference type="SUPFAM" id="SSF54236">
    <property type="entry name" value="Ubiquitin-like"/>
    <property type="match status" value="1"/>
</dbReference>
<dbReference type="InterPro" id="IPR000626">
    <property type="entry name" value="Ubiquitin-like_dom"/>
</dbReference>
<dbReference type="InterPro" id="IPR029071">
    <property type="entry name" value="Ubiquitin-like_domsf"/>
</dbReference>
<dbReference type="InterPro" id="IPR019956">
    <property type="entry name" value="Ubiquitin_dom"/>
</dbReference>
<dbReference type="PRINTS" id="PR00348">
    <property type="entry name" value="UBIQUITIN"/>
</dbReference>
<evidence type="ECO:0000313" key="3">
    <source>
        <dbReference type="Proteomes" id="UP000772434"/>
    </source>
</evidence>
<dbReference type="Proteomes" id="UP000772434">
    <property type="component" value="Unassembled WGS sequence"/>
</dbReference>
<organism evidence="2 3">
    <name type="scientific">Rhodocollybia butyracea</name>
    <dbReference type="NCBI Taxonomy" id="206335"/>
    <lineage>
        <taxon>Eukaryota</taxon>
        <taxon>Fungi</taxon>
        <taxon>Dikarya</taxon>
        <taxon>Basidiomycota</taxon>
        <taxon>Agaricomycotina</taxon>
        <taxon>Agaricomycetes</taxon>
        <taxon>Agaricomycetidae</taxon>
        <taxon>Agaricales</taxon>
        <taxon>Marasmiineae</taxon>
        <taxon>Omphalotaceae</taxon>
        <taxon>Rhodocollybia</taxon>
    </lineage>
</organism>
<gene>
    <name evidence="2" type="ORF">BDP27DRAFT_1371435</name>
</gene>
<feature type="domain" description="Ubiquitin-like" evidence="1">
    <location>
        <begin position="133"/>
        <end position="195"/>
    </location>
</feature>
<sequence length="229" mass="25496">MWMKFSNCGTDRYAVKVSVGNINALTGSPISEVREDGTQDYVALAPPGGFGQWWLAGISTSPGVVRQFVAMPLGSGYEQLTGGEDIRGIQFDIFKGYKQTFTCEHLGNSLDLFKTPRQVSLKEGDSVCMKNHNALFIKTPVKRETIKVTCELSDRIGDIKRKVKEQEGISVNHQRIIFGRQQLEDGLTLAGLCLELCDVFTGNWPPNSRVPSLPQYLFNRRPAVVRALR</sequence>
<dbReference type="OrthoDB" id="428577at2759"/>
<dbReference type="Pfam" id="PF00240">
    <property type="entry name" value="ubiquitin"/>
    <property type="match status" value="1"/>
</dbReference>
<keyword evidence="3" id="KW-1185">Reference proteome</keyword>
<dbReference type="InterPro" id="IPR050158">
    <property type="entry name" value="Ubiquitin_ubiquitin-like"/>
</dbReference>
<comment type="caution">
    <text evidence="2">The sequence shown here is derived from an EMBL/GenBank/DDBJ whole genome shotgun (WGS) entry which is preliminary data.</text>
</comment>
<name>A0A9P5TXI6_9AGAR</name>
<protein>
    <recommendedName>
        <fullName evidence="1">Ubiquitin-like domain-containing protein</fullName>
    </recommendedName>
</protein>
<dbReference type="AlphaFoldDB" id="A0A9P5TXI6"/>
<proteinExistence type="predicted"/>
<evidence type="ECO:0000313" key="2">
    <source>
        <dbReference type="EMBL" id="KAF9059505.1"/>
    </source>
</evidence>
<dbReference type="EMBL" id="JADNRY010000297">
    <property type="protein sequence ID" value="KAF9059505.1"/>
    <property type="molecule type" value="Genomic_DNA"/>
</dbReference>
<dbReference type="Gene3D" id="3.10.20.90">
    <property type="entry name" value="Phosphatidylinositol 3-kinase Catalytic Subunit, Chain A, domain 1"/>
    <property type="match status" value="1"/>
</dbReference>
<evidence type="ECO:0000259" key="1">
    <source>
        <dbReference type="PROSITE" id="PS50053"/>
    </source>
</evidence>
<accession>A0A9P5TXI6</accession>
<reference evidence="2" key="1">
    <citation type="submission" date="2020-11" db="EMBL/GenBank/DDBJ databases">
        <authorList>
            <consortium name="DOE Joint Genome Institute"/>
            <person name="Ahrendt S."/>
            <person name="Riley R."/>
            <person name="Andreopoulos W."/>
            <person name="Labutti K."/>
            <person name="Pangilinan J."/>
            <person name="Ruiz-Duenas F.J."/>
            <person name="Barrasa J.M."/>
            <person name="Sanchez-Garcia M."/>
            <person name="Camarero S."/>
            <person name="Miyauchi S."/>
            <person name="Serrano A."/>
            <person name="Linde D."/>
            <person name="Babiker R."/>
            <person name="Drula E."/>
            <person name="Ayuso-Fernandez I."/>
            <person name="Pacheco R."/>
            <person name="Padilla G."/>
            <person name="Ferreira P."/>
            <person name="Barriuso J."/>
            <person name="Kellner H."/>
            <person name="Castanera R."/>
            <person name="Alfaro M."/>
            <person name="Ramirez L."/>
            <person name="Pisabarro A.G."/>
            <person name="Kuo A."/>
            <person name="Tritt A."/>
            <person name="Lipzen A."/>
            <person name="He G."/>
            <person name="Yan M."/>
            <person name="Ng V."/>
            <person name="Cullen D."/>
            <person name="Martin F."/>
            <person name="Rosso M.-N."/>
            <person name="Henrissat B."/>
            <person name="Hibbett D."/>
            <person name="Martinez A.T."/>
            <person name="Grigoriev I.V."/>
        </authorList>
    </citation>
    <scope>NUCLEOTIDE SEQUENCE</scope>
    <source>
        <strain evidence="2">AH 40177</strain>
    </source>
</reference>
<dbReference type="PROSITE" id="PS50053">
    <property type="entry name" value="UBIQUITIN_2"/>
    <property type="match status" value="1"/>
</dbReference>
<dbReference type="PANTHER" id="PTHR10666">
    <property type="entry name" value="UBIQUITIN"/>
    <property type="match status" value="1"/>
</dbReference>